<proteinExistence type="predicted"/>
<dbReference type="Proteomes" id="UP000622017">
    <property type="component" value="Unassembled WGS sequence"/>
</dbReference>
<sequence length="216" mass="23248">MAEINIQRKKSSPSPWLLLVLVALALAVAGYFIFRNDTAETPPPPVVSDGASTPADLNTSRAMPAADGQAIADMAAADDQLPPTPAELEAYAATDPAQPEYAREGLRRFTAALVRMADRAEFREPNVSEQRDQLTSATARIDEPGTSLRPGFLAVAGLLKAMQQSAYPNEEFAANDLGLQASQFSGRTGTAQEREWVQNFFRHAAQLMKTMNGPAS</sequence>
<reference evidence="2 3" key="1">
    <citation type="submission" date="2020-08" db="EMBL/GenBank/DDBJ databases">
        <title>Hymenobacter sp.</title>
        <authorList>
            <person name="Kim M.K."/>
        </authorList>
    </citation>
    <scope>NUCLEOTIDE SEQUENCE [LARGE SCALE GENOMIC DNA]</scope>
    <source>
        <strain evidence="2 3">BT507</strain>
    </source>
</reference>
<accession>A0ABR7MGJ4</accession>
<keyword evidence="3" id="KW-1185">Reference proteome</keyword>
<dbReference type="RefSeq" id="WP_187318489.1">
    <property type="nucleotide sequence ID" value="NZ_JACSCY010000003.1"/>
</dbReference>
<comment type="caution">
    <text evidence="2">The sequence shown here is derived from an EMBL/GenBank/DDBJ whole genome shotgun (WGS) entry which is preliminary data.</text>
</comment>
<feature type="transmembrane region" description="Helical" evidence="1">
    <location>
        <begin position="16"/>
        <end position="34"/>
    </location>
</feature>
<evidence type="ECO:0000313" key="3">
    <source>
        <dbReference type="Proteomes" id="UP000622017"/>
    </source>
</evidence>
<name>A0ABR7MGJ4_9BACT</name>
<keyword evidence="1" id="KW-0472">Membrane</keyword>
<keyword evidence="1" id="KW-0812">Transmembrane</keyword>
<evidence type="ECO:0000256" key="1">
    <source>
        <dbReference type="SAM" id="Phobius"/>
    </source>
</evidence>
<evidence type="ECO:0000313" key="2">
    <source>
        <dbReference type="EMBL" id="MBC6610178.1"/>
    </source>
</evidence>
<dbReference type="EMBL" id="JACSCY010000003">
    <property type="protein sequence ID" value="MBC6610178.1"/>
    <property type="molecule type" value="Genomic_DNA"/>
</dbReference>
<organism evidence="2 3">
    <name type="scientific">Hymenobacter citatus</name>
    <dbReference type="NCBI Taxonomy" id="2763506"/>
    <lineage>
        <taxon>Bacteria</taxon>
        <taxon>Pseudomonadati</taxon>
        <taxon>Bacteroidota</taxon>
        <taxon>Cytophagia</taxon>
        <taxon>Cytophagales</taxon>
        <taxon>Hymenobacteraceae</taxon>
        <taxon>Hymenobacter</taxon>
    </lineage>
</organism>
<protein>
    <submittedName>
        <fullName evidence="2">Uncharacterized protein</fullName>
    </submittedName>
</protein>
<keyword evidence="1" id="KW-1133">Transmembrane helix</keyword>
<gene>
    <name evidence="2" type="ORF">H8B15_04565</name>
</gene>